<comment type="subcellular location">
    <subcellularLocation>
        <location evidence="2">Secreted</location>
    </subcellularLocation>
</comment>
<evidence type="ECO:0000313" key="21">
    <source>
        <dbReference type="Proteomes" id="UP000572754"/>
    </source>
</evidence>
<comment type="caution">
    <text evidence="14">Lacks conserved residue(s) required for the propagation of feature annotation.</text>
</comment>
<evidence type="ECO:0000256" key="14">
    <source>
        <dbReference type="PROSITE-ProRule" id="PRU00261"/>
    </source>
</evidence>
<comment type="caution">
    <text evidence="20">The sequence shown here is derived from an EMBL/GenBank/DDBJ whole genome shotgun (WGS) entry which is preliminary data.</text>
</comment>
<evidence type="ECO:0000313" key="20">
    <source>
        <dbReference type="EMBL" id="KAF5665395.1"/>
    </source>
</evidence>
<dbReference type="PROSITE" id="PS50941">
    <property type="entry name" value="CHIT_BIND_I_2"/>
    <property type="match status" value="1"/>
</dbReference>
<evidence type="ECO:0000256" key="2">
    <source>
        <dbReference type="ARBA" id="ARBA00004613"/>
    </source>
</evidence>
<dbReference type="CDD" id="cd00118">
    <property type="entry name" value="LysM"/>
    <property type="match status" value="1"/>
</dbReference>
<keyword evidence="11 15" id="KW-0326">Glycosidase</keyword>
<evidence type="ECO:0000256" key="6">
    <source>
        <dbReference type="ARBA" id="ARBA00022669"/>
    </source>
</evidence>
<evidence type="ECO:0000256" key="1">
    <source>
        <dbReference type="ARBA" id="ARBA00000822"/>
    </source>
</evidence>
<evidence type="ECO:0000256" key="13">
    <source>
        <dbReference type="ARBA" id="ARBA00044955"/>
    </source>
</evidence>
<dbReference type="InterPro" id="IPR053214">
    <property type="entry name" value="LysM12-like"/>
</dbReference>
<dbReference type="SUPFAM" id="SSF57016">
    <property type="entry name" value="Plant lectins/antimicrobial peptides"/>
    <property type="match status" value="1"/>
</dbReference>
<dbReference type="Gene3D" id="3.30.60.10">
    <property type="entry name" value="Endochitinase-like"/>
    <property type="match status" value="1"/>
</dbReference>
<evidence type="ECO:0000256" key="3">
    <source>
        <dbReference type="ARBA" id="ARBA00008682"/>
    </source>
</evidence>
<dbReference type="PROSITE" id="PS51782">
    <property type="entry name" value="LYSM"/>
    <property type="match status" value="2"/>
</dbReference>
<keyword evidence="16" id="KW-0732">Signal</keyword>
<dbReference type="InterPro" id="IPR001002">
    <property type="entry name" value="Chitin-bd_1"/>
</dbReference>
<accession>A0A8H5T4B8</accession>
<evidence type="ECO:0000256" key="15">
    <source>
        <dbReference type="RuleBase" id="RU000489"/>
    </source>
</evidence>
<dbReference type="GO" id="GO:0006032">
    <property type="term" value="P:chitin catabolic process"/>
    <property type="evidence" value="ECO:0007669"/>
    <property type="project" value="UniProtKB-KW"/>
</dbReference>
<feature type="domain" description="LysM" evidence="18">
    <location>
        <begin position="346"/>
        <end position="394"/>
    </location>
</feature>
<name>A0A8H5T4B8_FUSCI</name>
<dbReference type="SUPFAM" id="SSF54556">
    <property type="entry name" value="Chitinase insertion domain"/>
    <property type="match status" value="1"/>
</dbReference>
<feature type="disulfide bond" evidence="14">
    <location>
        <begin position="469"/>
        <end position="473"/>
    </location>
</feature>
<dbReference type="SMART" id="SM00636">
    <property type="entry name" value="Glyco_18"/>
    <property type="match status" value="1"/>
</dbReference>
<keyword evidence="8" id="KW-0146">Chitin degradation</keyword>
<evidence type="ECO:0000256" key="8">
    <source>
        <dbReference type="ARBA" id="ARBA00023024"/>
    </source>
</evidence>
<dbReference type="CDD" id="cd02878">
    <property type="entry name" value="GH18_zymocin_alpha"/>
    <property type="match status" value="1"/>
</dbReference>
<comment type="similarity">
    <text evidence="13">Belongs to the secreted LysM effector family.</text>
</comment>
<keyword evidence="21" id="KW-1185">Reference proteome</keyword>
<dbReference type="SMART" id="SM00257">
    <property type="entry name" value="LysM"/>
    <property type="match status" value="2"/>
</dbReference>
<organism evidence="20 21">
    <name type="scientific">Fusarium circinatum</name>
    <name type="common">Pitch canker fungus</name>
    <name type="synonym">Gibberella circinata</name>
    <dbReference type="NCBI Taxonomy" id="48490"/>
    <lineage>
        <taxon>Eukaryota</taxon>
        <taxon>Fungi</taxon>
        <taxon>Dikarya</taxon>
        <taxon>Ascomycota</taxon>
        <taxon>Pezizomycotina</taxon>
        <taxon>Sordariomycetes</taxon>
        <taxon>Hypocreomycetidae</taxon>
        <taxon>Hypocreales</taxon>
        <taxon>Nectriaceae</taxon>
        <taxon>Fusarium</taxon>
        <taxon>Fusarium fujikuroi species complex</taxon>
    </lineage>
</organism>
<dbReference type="InterPro" id="IPR029070">
    <property type="entry name" value="Chitinase_insertion_sf"/>
</dbReference>
<keyword evidence="14" id="KW-1015">Disulfide bond</keyword>
<proteinExistence type="inferred from homology"/>
<evidence type="ECO:0000256" key="5">
    <source>
        <dbReference type="ARBA" id="ARBA00022525"/>
    </source>
</evidence>
<evidence type="ECO:0000259" key="17">
    <source>
        <dbReference type="PROSITE" id="PS50941"/>
    </source>
</evidence>
<dbReference type="Proteomes" id="UP000572754">
    <property type="component" value="Unassembled WGS sequence"/>
</dbReference>
<evidence type="ECO:0000256" key="12">
    <source>
        <dbReference type="ARBA" id="ARBA00023326"/>
    </source>
</evidence>
<evidence type="ECO:0000256" key="7">
    <source>
        <dbReference type="ARBA" id="ARBA00022801"/>
    </source>
</evidence>
<sequence length="1104" mass="120294">MQIPIFIATLLCTIFTIYPALASGTAAAQLNSCPPLIDEAGVDSSNWTLFPSLDEALACNHKPRLLDFTIHYPLRPSGPGNVLRACTSYQGEILNLTSEKNTSSLARNTQTKSKLELVWDDADERVIVPQAITALKELQSFLLTGGYKVRQAIFSQYGDTSVGVYIGDKVVPSSIANVVIEALVMRLGESGMPKRLGVQLCGNGRNSDYTSGIMIDTTPGAASLINAQVAVGAWSNATCIDGLQHSTNFGSFLVDTFKDDTAVSRPSNSSTSKLSKRAECKTIRVKSGDGCGDLAQRCGIKPADFTNYNSQTKNLCSTLIDGQHVCCTSGDLPDFRPKPGPDGACATYTVESGDFCSKIAAANSLKVEDIESFNKNTWGWSGCKLLFDKAVICLSKGDPPMPNPIANAECGPQKPGTKKPEKGTDLADLNPCPLNACCNIWGQCGVTADFCKNTTLGAPGTAKPGTNGCISNCGTDIVNNKSPPSSFMSVGYFEAWNQDRPCLWMDVSELEKRSELTHVHFSFARLTDSFEVDVSHVSYQFNKFKKLKGPKRILAFGGWVDSTHPTKYHILRNAVKMENRLQVAKNIAAFIKKHDLDGVDIDWEYPGAPDIPDIPKADEEDGKNYLGLLTLLKGQLGGLSLSIAAPASFWYLKPYPINNIAKVVDYIIYMTYDLHGQWDYDNKWASPGCPKGNCLRSHVNLTETMGALAMITKAGVPSTKVIVGITSYGRSFKMAKKGCVGPMCTFLGSSTESLARKGVCTGEPGYISNAEIENIANKQATWWIDESDSDILVYNDIEWVAYMSDSTKKRRISKYQGLNFGGVTDWAVDLQKFGKLENSVNGCDQEDKCEDTLDSGPAGYFILNSFASIHTTFKSLWQTVDKVENGMQSKLDQLVETFAPDVDESSEFNLIADFLGIAVGMFAAPLFGKTSHTVDIKDLIANTASWGATLAKDIQNSKREIPKSKVAGKLSEISDLWTESIEAFTEKAFRGDDESVDLIGDLIADGKFNNDELTFDMSDLVAGAVEGWKANKEKNGGGFLDLTKTSNYDFLLEDNPSEVNIRLPGFIQIPVCSPERARGGWKSFDSLSSSQKQKVFEQLPYYPC</sequence>
<evidence type="ECO:0000256" key="16">
    <source>
        <dbReference type="SAM" id="SignalP"/>
    </source>
</evidence>
<evidence type="ECO:0000259" key="19">
    <source>
        <dbReference type="PROSITE" id="PS51910"/>
    </source>
</evidence>
<keyword evidence="9" id="KW-0843">Virulence</keyword>
<evidence type="ECO:0000256" key="10">
    <source>
        <dbReference type="ARBA" id="ARBA00023277"/>
    </source>
</evidence>
<reference evidence="21" key="1">
    <citation type="journal article" date="2020" name="BMC Genomics">
        <title>Correction to: Identification and distribution of gene clusters required for synthesis of sphingolipid metabolism inhibitors in diverse species of the filamentous fungus Fusarium.</title>
        <authorList>
            <person name="Kim H.S."/>
            <person name="Lohmar J.M."/>
            <person name="Busman M."/>
            <person name="Brown D.W."/>
            <person name="Naumann T.A."/>
            <person name="Divon H.H."/>
            <person name="Lysoe E."/>
            <person name="Uhlig S."/>
            <person name="Proctor R.H."/>
        </authorList>
    </citation>
    <scope>NUCLEOTIDE SEQUENCE [LARGE SCALE GENOMIC DNA]</scope>
    <source>
        <strain evidence="21">NRRL 25331</strain>
    </source>
</reference>
<feature type="domain" description="LysM" evidence="18">
    <location>
        <begin position="281"/>
        <end position="327"/>
    </location>
</feature>
<dbReference type="Pfam" id="PF01476">
    <property type="entry name" value="LysM"/>
    <property type="match status" value="2"/>
</dbReference>
<keyword evidence="7 15" id="KW-0378">Hydrolase</keyword>
<dbReference type="EMBL" id="JAAQPE010000393">
    <property type="protein sequence ID" value="KAF5665395.1"/>
    <property type="molecule type" value="Genomic_DNA"/>
</dbReference>
<dbReference type="InterPro" id="IPR017853">
    <property type="entry name" value="GH"/>
</dbReference>
<keyword evidence="10" id="KW-0119">Carbohydrate metabolism</keyword>
<keyword evidence="5" id="KW-0964">Secreted</keyword>
<dbReference type="Gene3D" id="3.10.350.10">
    <property type="entry name" value="LysM domain"/>
    <property type="match status" value="2"/>
</dbReference>
<dbReference type="GO" id="GO:0008843">
    <property type="term" value="F:endochitinase activity"/>
    <property type="evidence" value="ECO:0007669"/>
    <property type="project" value="UniProtKB-EC"/>
</dbReference>
<dbReference type="InterPro" id="IPR018392">
    <property type="entry name" value="LysM"/>
</dbReference>
<feature type="domain" description="Chitin-binding type-1" evidence="17">
    <location>
        <begin position="407"/>
        <end position="475"/>
    </location>
</feature>
<dbReference type="Gene3D" id="3.10.50.10">
    <property type="match status" value="1"/>
</dbReference>
<dbReference type="GO" id="GO:0008061">
    <property type="term" value="F:chitin binding"/>
    <property type="evidence" value="ECO:0007669"/>
    <property type="project" value="UniProtKB-UniRule"/>
</dbReference>
<dbReference type="AlphaFoldDB" id="A0A8H5T4B8"/>
<dbReference type="GO" id="GO:0000272">
    <property type="term" value="P:polysaccharide catabolic process"/>
    <property type="evidence" value="ECO:0007669"/>
    <property type="project" value="UniProtKB-KW"/>
</dbReference>
<dbReference type="PANTHER" id="PTHR47700:SF2">
    <property type="entry name" value="CHITINASE"/>
    <property type="match status" value="1"/>
</dbReference>
<feature type="domain" description="GH18" evidence="19">
    <location>
        <begin position="487"/>
        <end position="846"/>
    </location>
</feature>
<dbReference type="Gene3D" id="3.20.20.80">
    <property type="entry name" value="Glycosidases"/>
    <property type="match status" value="1"/>
</dbReference>
<dbReference type="GO" id="GO:0005576">
    <property type="term" value="C:extracellular region"/>
    <property type="evidence" value="ECO:0007669"/>
    <property type="project" value="UniProtKB-SubCell"/>
</dbReference>
<dbReference type="InterPro" id="IPR011583">
    <property type="entry name" value="Chitinase_II/V-like_cat"/>
</dbReference>
<dbReference type="EC" id="3.2.1.14" evidence="4"/>
<feature type="signal peptide" evidence="16">
    <location>
        <begin position="1"/>
        <end position="22"/>
    </location>
</feature>
<dbReference type="PANTHER" id="PTHR47700">
    <property type="entry name" value="V CHITINASE, PUTATIVE (AFU_ORTHOLOGUE AFUA_6G13720)-RELATED"/>
    <property type="match status" value="1"/>
</dbReference>
<dbReference type="CDD" id="cd00035">
    <property type="entry name" value="ChtBD1"/>
    <property type="match status" value="1"/>
</dbReference>
<dbReference type="Pfam" id="PF00704">
    <property type="entry name" value="Glyco_hydro_18"/>
    <property type="match status" value="1"/>
</dbReference>
<dbReference type="PROSITE" id="PS51910">
    <property type="entry name" value="GH18_2"/>
    <property type="match status" value="1"/>
</dbReference>
<dbReference type="InterPro" id="IPR001223">
    <property type="entry name" value="Glyco_hydro18_cat"/>
</dbReference>
<evidence type="ECO:0000256" key="11">
    <source>
        <dbReference type="ARBA" id="ARBA00023295"/>
    </source>
</evidence>
<feature type="disulfide bond" evidence="14">
    <location>
        <begin position="437"/>
        <end position="451"/>
    </location>
</feature>
<comment type="similarity">
    <text evidence="3">Belongs to the glycosyl hydrolase 18 family. Chitinase class V subfamily.</text>
</comment>
<reference evidence="20 21" key="2">
    <citation type="submission" date="2020-05" db="EMBL/GenBank/DDBJ databases">
        <title>Identification and distribution of gene clusters putatively required for synthesis of sphingolipid metabolism inhibitors in phylogenetically diverse species of the filamentous fungus Fusarium.</title>
        <authorList>
            <person name="Kim H.-S."/>
            <person name="Busman M."/>
            <person name="Brown D.W."/>
            <person name="Divon H."/>
            <person name="Uhlig S."/>
            <person name="Proctor R.H."/>
        </authorList>
    </citation>
    <scope>NUCLEOTIDE SEQUENCE [LARGE SCALE GENOMIC DNA]</scope>
    <source>
        <strain evidence="20 21">NRRL 25331</strain>
    </source>
</reference>
<dbReference type="InterPro" id="IPR036779">
    <property type="entry name" value="LysM_dom_sf"/>
</dbReference>
<evidence type="ECO:0000259" key="18">
    <source>
        <dbReference type="PROSITE" id="PS51782"/>
    </source>
</evidence>
<feature type="chain" id="PRO_5034916839" description="chitinase" evidence="16">
    <location>
        <begin position="23"/>
        <end position="1104"/>
    </location>
</feature>
<dbReference type="Pfam" id="PF00187">
    <property type="entry name" value="Chitin_bind_1"/>
    <property type="match status" value="1"/>
</dbReference>
<dbReference type="InterPro" id="IPR036861">
    <property type="entry name" value="Endochitinase-like_sf"/>
</dbReference>
<gene>
    <name evidence="20" type="ORF">FCIRC_10547</name>
</gene>
<dbReference type="SUPFAM" id="SSF54106">
    <property type="entry name" value="LysM domain"/>
    <property type="match status" value="1"/>
</dbReference>
<dbReference type="SUPFAM" id="SSF51445">
    <property type="entry name" value="(Trans)glycosidases"/>
    <property type="match status" value="1"/>
</dbReference>
<comment type="catalytic activity">
    <reaction evidence="1">
        <text>Random endo-hydrolysis of N-acetyl-beta-D-glucosaminide (1-&gt;4)-beta-linkages in chitin and chitodextrins.</text>
        <dbReference type="EC" id="3.2.1.14"/>
    </reaction>
</comment>
<dbReference type="InterPro" id="IPR001579">
    <property type="entry name" value="Glyco_hydro_18_chit_AS"/>
</dbReference>
<protein>
    <recommendedName>
        <fullName evidence="4">chitinase</fullName>
        <ecNumber evidence="4">3.2.1.14</ecNumber>
    </recommendedName>
</protein>
<evidence type="ECO:0000256" key="9">
    <source>
        <dbReference type="ARBA" id="ARBA00023026"/>
    </source>
</evidence>
<evidence type="ECO:0000256" key="4">
    <source>
        <dbReference type="ARBA" id="ARBA00012729"/>
    </source>
</evidence>
<keyword evidence="6 14" id="KW-0147">Chitin-binding</keyword>
<feature type="disulfide bond" evidence="14">
    <location>
        <begin position="432"/>
        <end position="444"/>
    </location>
</feature>
<dbReference type="PROSITE" id="PS01095">
    <property type="entry name" value="GH18_1"/>
    <property type="match status" value="1"/>
</dbReference>
<keyword evidence="12" id="KW-0624">Polysaccharide degradation</keyword>